<keyword evidence="3 6" id="KW-0032">Aminotransferase</keyword>
<dbReference type="NCBIfam" id="NF005744">
    <property type="entry name" value="PRK07568.1"/>
    <property type="match status" value="1"/>
</dbReference>
<accession>A0A1G1VM49</accession>
<dbReference type="Gene3D" id="3.90.1150.10">
    <property type="entry name" value="Aspartate Aminotransferase, domain 1"/>
    <property type="match status" value="1"/>
</dbReference>
<dbReference type="InterPro" id="IPR015421">
    <property type="entry name" value="PyrdxlP-dep_Trfase_major"/>
</dbReference>
<evidence type="ECO:0000313" key="9">
    <source>
        <dbReference type="Proteomes" id="UP000179069"/>
    </source>
</evidence>
<feature type="domain" description="Aminotransferase class I/classII large" evidence="7">
    <location>
        <begin position="32"/>
        <end position="341"/>
    </location>
</feature>
<dbReference type="Proteomes" id="UP000179069">
    <property type="component" value="Unassembled WGS sequence"/>
</dbReference>
<evidence type="ECO:0000256" key="2">
    <source>
        <dbReference type="ARBA" id="ARBA00007441"/>
    </source>
</evidence>
<comment type="caution">
    <text evidence="8">The sequence shown here is derived from an EMBL/GenBank/DDBJ whole genome shotgun (WGS) entry which is preliminary data.</text>
</comment>
<evidence type="ECO:0000256" key="5">
    <source>
        <dbReference type="ARBA" id="ARBA00022898"/>
    </source>
</evidence>
<keyword evidence="4 6" id="KW-0808">Transferase</keyword>
<comment type="cofactor">
    <cofactor evidence="1 6">
        <name>pyridoxal 5'-phosphate</name>
        <dbReference type="ChEBI" id="CHEBI:597326"/>
    </cofactor>
</comment>
<proteinExistence type="inferred from homology"/>
<keyword evidence="5" id="KW-0663">Pyridoxal phosphate</keyword>
<evidence type="ECO:0000256" key="3">
    <source>
        <dbReference type="ARBA" id="ARBA00022576"/>
    </source>
</evidence>
<evidence type="ECO:0000313" key="8">
    <source>
        <dbReference type="EMBL" id="OGY16471.1"/>
    </source>
</evidence>
<dbReference type="PANTHER" id="PTHR46383">
    <property type="entry name" value="ASPARTATE AMINOTRANSFERASE"/>
    <property type="match status" value="1"/>
</dbReference>
<reference evidence="8 9" key="1">
    <citation type="journal article" date="2016" name="Nat. Commun.">
        <title>Thousands of microbial genomes shed light on interconnected biogeochemical processes in an aquifer system.</title>
        <authorList>
            <person name="Anantharaman K."/>
            <person name="Brown C.T."/>
            <person name="Hug L.A."/>
            <person name="Sharon I."/>
            <person name="Castelle C.J."/>
            <person name="Probst A.J."/>
            <person name="Thomas B.C."/>
            <person name="Singh A."/>
            <person name="Wilkins M.J."/>
            <person name="Karaoz U."/>
            <person name="Brodie E.L."/>
            <person name="Williams K.H."/>
            <person name="Hubbard S.S."/>
            <person name="Banfield J.F."/>
        </authorList>
    </citation>
    <scope>NUCLEOTIDE SEQUENCE [LARGE SCALE GENOMIC DNA]</scope>
</reference>
<dbReference type="GO" id="GO:0006520">
    <property type="term" value="P:amino acid metabolic process"/>
    <property type="evidence" value="ECO:0007669"/>
    <property type="project" value="InterPro"/>
</dbReference>
<dbReference type="InterPro" id="IPR015422">
    <property type="entry name" value="PyrdxlP-dep_Trfase_small"/>
</dbReference>
<dbReference type="GO" id="GO:0008483">
    <property type="term" value="F:transaminase activity"/>
    <property type="evidence" value="ECO:0007669"/>
    <property type="project" value="UniProtKB-KW"/>
</dbReference>
<evidence type="ECO:0000256" key="4">
    <source>
        <dbReference type="ARBA" id="ARBA00022679"/>
    </source>
</evidence>
<sequence>MQVSKRASLTPPSPIRKLVPLADRAKSQGVKIFYLNIGQPDIKSPPEFLKAVREFRHPVVAYENSQGNPLLREELVKYYKRNGISLKSKEIIVTTGGSEAILFALMAVCDPGDQCLIPEPCYANYMGFASMAGVTLVPIPTDPKNGFHLPDMHVWEKARTEKTRALVVVNPNNPTGTVYDKRELAMLDQFARSHKLFVISDETYREMVYDGAVHHSFLNFGSPSQHVILVDSLSKRYSLCGARIGCLVAHNKSVLESVTKFCQARLAAPTIEQEAAIAAVKSPKRDIEKIRSEFMKRRDTVISSLQNIPGVFVRKPEGAFYCVAKLPVNDAEAFSSWLLTDFRDRGQTLMLAPANGFYLTQNGGLDEVRIAYVLKSEDLKRSMTLLKTALADYPKKSTASL</sequence>
<dbReference type="Pfam" id="PF00155">
    <property type="entry name" value="Aminotran_1_2"/>
    <property type="match status" value="1"/>
</dbReference>
<dbReference type="InterPro" id="IPR050596">
    <property type="entry name" value="AspAT/PAT-like"/>
</dbReference>
<dbReference type="InterPro" id="IPR004838">
    <property type="entry name" value="NHTrfase_class1_PyrdxlP-BS"/>
</dbReference>
<dbReference type="InterPro" id="IPR015424">
    <property type="entry name" value="PyrdxlP-dep_Trfase"/>
</dbReference>
<dbReference type="EMBL" id="MHCI01000015">
    <property type="protein sequence ID" value="OGY16471.1"/>
    <property type="molecule type" value="Genomic_DNA"/>
</dbReference>
<evidence type="ECO:0000256" key="6">
    <source>
        <dbReference type="RuleBase" id="RU000481"/>
    </source>
</evidence>
<comment type="similarity">
    <text evidence="2 6">Belongs to the class-I pyridoxal-phosphate-dependent aminotransferase family.</text>
</comment>
<protein>
    <recommendedName>
        <fullName evidence="6">Aminotransferase</fullName>
        <ecNumber evidence="6">2.6.1.-</ecNumber>
    </recommendedName>
</protein>
<dbReference type="InterPro" id="IPR004839">
    <property type="entry name" value="Aminotransferase_I/II_large"/>
</dbReference>
<organism evidence="8 9">
    <name type="scientific">Candidatus Chisholmbacteria bacterium RIFCSPHIGHO2_01_FULL_49_18</name>
    <dbReference type="NCBI Taxonomy" id="1797590"/>
    <lineage>
        <taxon>Bacteria</taxon>
        <taxon>Candidatus Chisholmiibacteriota</taxon>
    </lineage>
</organism>
<dbReference type="CDD" id="cd00609">
    <property type="entry name" value="AAT_like"/>
    <property type="match status" value="1"/>
</dbReference>
<name>A0A1G1VM49_9BACT</name>
<dbReference type="GO" id="GO:0030170">
    <property type="term" value="F:pyridoxal phosphate binding"/>
    <property type="evidence" value="ECO:0007669"/>
    <property type="project" value="InterPro"/>
</dbReference>
<evidence type="ECO:0000259" key="7">
    <source>
        <dbReference type="Pfam" id="PF00155"/>
    </source>
</evidence>
<gene>
    <name evidence="8" type="ORF">A2785_02130</name>
</gene>
<evidence type="ECO:0000256" key="1">
    <source>
        <dbReference type="ARBA" id="ARBA00001933"/>
    </source>
</evidence>
<dbReference type="Gene3D" id="3.40.640.10">
    <property type="entry name" value="Type I PLP-dependent aspartate aminotransferase-like (Major domain)"/>
    <property type="match status" value="1"/>
</dbReference>
<dbReference type="PROSITE" id="PS00105">
    <property type="entry name" value="AA_TRANSFER_CLASS_1"/>
    <property type="match status" value="1"/>
</dbReference>
<dbReference type="AlphaFoldDB" id="A0A1G1VM49"/>
<dbReference type="SUPFAM" id="SSF53383">
    <property type="entry name" value="PLP-dependent transferases"/>
    <property type="match status" value="1"/>
</dbReference>
<dbReference type="EC" id="2.6.1.-" evidence="6"/>
<dbReference type="PANTHER" id="PTHR46383:SF2">
    <property type="entry name" value="AMINOTRANSFERASE"/>
    <property type="match status" value="1"/>
</dbReference>